<accession>A0A976FMH8</accession>
<dbReference type="Proteomes" id="UP000294530">
    <property type="component" value="Unassembled WGS sequence"/>
</dbReference>
<dbReference type="RefSeq" id="XP_067818899.1">
    <property type="nucleotide sequence ID" value="XM_067960972.1"/>
</dbReference>
<sequence length="98" mass="11080">MNNSADANNLLELKLQWSTNGDELRVSQHNHFRNLWNDVAHSSGTSEVNSRPSIKFLLGLAVISRPGIVTSVRIPPQETENPTEIVKQLQFKQELIFL</sequence>
<evidence type="ECO:0000313" key="2">
    <source>
        <dbReference type="Proteomes" id="UP000294530"/>
    </source>
</evidence>
<comment type="caution">
    <text evidence="1">The sequence shown here is derived from an EMBL/GenBank/DDBJ whole genome shotgun (WGS) entry which is preliminary data.</text>
</comment>
<name>A0A976FMH8_BRELC</name>
<dbReference type="GeneID" id="94346643"/>
<keyword evidence="2" id="KW-1185">Reference proteome</keyword>
<dbReference type="KEGG" id="blac:94346643"/>
<protein>
    <submittedName>
        <fullName evidence="1">Uncharacterized protein</fullName>
    </submittedName>
</protein>
<reference evidence="1 2" key="1">
    <citation type="journal article" date="2021" name="Genome Biol.">
        <title>AFLAP: assembly-free linkage analysis pipeline using k-mers from genome sequencing data.</title>
        <authorList>
            <person name="Fletcher K."/>
            <person name="Zhang L."/>
            <person name="Gil J."/>
            <person name="Han R."/>
            <person name="Cavanaugh K."/>
            <person name="Michelmore R."/>
        </authorList>
    </citation>
    <scope>NUCLEOTIDE SEQUENCE [LARGE SCALE GENOMIC DNA]</scope>
    <source>
        <strain evidence="1 2">SF5</strain>
    </source>
</reference>
<proteinExistence type="predicted"/>
<gene>
    <name evidence="1" type="ORF">CCR75_002875</name>
</gene>
<evidence type="ECO:0000313" key="1">
    <source>
        <dbReference type="EMBL" id="TDH69400.1"/>
    </source>
</evidence>
<dbReference type="AlphaFoldDB" id="A0A976FMH8"/>
<dbReference type="EMBL" id="SHOA02000002">
    <property type="protein sequence ID" value="TDH69400.1"/>
    <property type="molecule type" value="Genomic_DNA"/>
</dbReference>
<organism evidence="1 2">
    <name type="scientific">Bremia lactucae</name>
    <name type="common">Lettuce downy mildew</name>
    <dbReference type="NCBI Taxonomy" id="4779"/>
    <lineage>
        <taxon>Eukaryota</taxon>
        <taxon>Sar</taxon>
        <taxon>Stramenopiles</taxon>
        <taxon>Oomycota</taxon>
        <taxon>Peronosporomycetes</taxon>
        <taxon>Peronosporales</taxon>
        <taxon>Peronosporaceae</taxon>
        <taxon>Bremia</taxon>
    </lineage>
</organism>